<dbReference type="AlphaFoldDB" id="A0A955LWJ3"/>
<reference evidence="1" key="1">
    <citation type="submission" date="2020-04" db="EMBL/GenBank/DDBJ databases">
        <authorList>
            <person name="Zhang T."/>
        </authorList>
    </citation>
    <scope>NUCLEOTIDE SEQUENCE</scope>
    <source>
        <strain evidence="1">HKST-UBA02</strain>
    </source>
</reference>
<organism evidence="1 2">
    <name type="scientific">candidate division WWE3 bacterium</name>
    <dbReference type="NCBI Taxonomy" id="2053526"/>
    <lineage>
        <taxon>Bacteria</taxon>
        <taxon>Katanobacteria</taxon>
    </lineage>
</organism>
<sequence length="176" mass="19911">MPKIKPRLLIATILATTGILLLVKQIQTFEPFLGQNESTQESQKVFKSTETVSLAYTFTPNIWEPTKESFSLDNLKSLTVFADEYQYQTRLLNANGSEVDVPIQLHANPFGTVQVEIPPSRRIQPGSYQLEVTYNNKTQVQNFSWGVLAVNTNKSVYSPYELNCYSCIGRVRRNGV</sequence>
<accession>A0A955LWJ3</accession>
<name>A0A955LWJ3_UNCKA</name>
<comment type="caution">
    <text evidence="1">The sequence shown here is derived from an EMBL/GenBank/DDBJ whole genome shotgun (WGS) entry which is preliminary data.</text>
</comment>
<dbReference type="EMBL" id="JAGQKY010000055">
    <property type="protein sequence ID" value="MCA9397514.1"/>
    <property type="molecule type" value="Genomic_DNA"/>
</dbReference>
<gene>
    <name evidence="1" type="ORF">KC573_01685</name>
</gene>
<protein>
    <submittedName>
        <fullName evidence="1">Uncharacterized protein</fullName>
    </submittedName>
</protein>
<evidence type="ECO:0000313" key="2">
    <source>
        <dbReference type="Proteomes" id="UP000699691"/>
    </source>
</evidence>
<evidence type="ECO:0000313" key="1">
    <source>
        <dbReference type="EMBL" id="MCA9397514.1"/>
    </source>
</evidence>
<reference evidence="1" key="2">
    <citation type="journal article" date="2021" name="Microbiome">
        <title>Successional dynamics and alternative stable states in a saline activated sludge microbial community over 9 years.</title>
        <authorList>
            <person name="Wang Y."/>
            <person name="Ye J."/>
            <person name="Ju F."/>
            <person name="Liu L."/>
            <person name="Boyd J.A."/>
            <person name="Deng Y."/>
            <person name="Parks D.H."/>
            <person name="Jiang X."/>
            <person name="Yin X."/>
            <person name="Woodcroft B.J."/>
            <person name="Tyson G.W."/>
            <person name="Hugenholtz P."/>
            <person name="Polz M.F."/>
            <person name="Zhang T."/>
        </authorList>
    </citation>
    <scope>NUCLEOTIDE SEQUENCE</scope>
    <source>
        <strain evidence="1">HKST-UBA02</strain>
    </source>
</reference>
<proteinExistence type="predicted"/>
<dbReference type="Proteomes" id="UP000699691">
    <property type="component" value="Unassembled WGS sequence"/>
</dbReference>